<accession>A0A1E3HNL7</accession>
<dbReference type="InterPro" id="IPR011993">
    <property type="entry name" value="PH-like_dom_sf"/>
</dbReference>
<evidence type="ECO:0000259" key="5">
    <source>
        <dbReference type="PROSITE" id="PS50010"/>
    </source>
</evidence>
<dbReference type="Pfam" id="PF00780">
    <property type="entry name" value="CNH"/>
    <property type="match status" value="1"/>
</dbReference>
<keyword evidence="8" id="KW-1185">Reference proteome</keyword>
<dbReference type="InterPro" id="IPR035899">
    <property type="entry name" value="DBL_dom_sf"/>
</dbReference>
<dbReference type="SMART" id="SM00233">
    <property type="entry name" value="PH"/>
    <property type="match status" value="1"/>
</dbReference>
<reference evidence="7 8" key="1">
    <citation type="submission" date="2016-06" db="EMBL/GenBank/DDBJ databases">
        <title>Evolution of pathogenesis and genome organization in the Tremellales.</title>
        <authorList>
            <person name="Cuomo C."/>
            <person name="Litvintseva A."/>
            <person name="Heitman J."/>
            <person name="Chen Y."/>
            <person name="Sun S."/>
            <person name="Springer D."/>
            <person name="Dromer F."/>
            <person name="Young S."/>
            <person name="Zeng Q."/>
            <person name="Chapman S."/>
            <person name="Gujja S."/>
            <person name="Saif S."/>
            <person name="Birren B."/>
        </authorList>
    </citation>
    <scope>NUCLEOTIDE SEQUENCE [LARGE SCALE GENOMIC DNA]</scope>
    <source>
        <strain evidence="7 8">CBS 6039</strain>
    </source>
</reference>
<name>A0A1E3HNL7_9TREE</name>
<organism evidence="7 8">
    <name type="scientific">Cryptococcus amylolentus CBS 6039</name>
    <dbReference type="NCBI Taxonomy" id="1295533"/>
    <lineage>
        <taxon>Eukaryota</taxon>
        <taxon>Fungi</taxon>
        <taxon>Dikarya</taxon>
        <taxon>Basidiomycota</taxon>
        <taxon>Agaricomycotina</taxon>
        <taxon>Tremellomycetes</taxon>
        <taxon>Tremellales</taxon>
        <taxon>Cryptococcaceae</taxon>
        <taxon>Cryptococcus</taxon>
    </lineage>
</organism>
<feature type="compositionally biased region" description="Polar residues" evidence="3">
    <location>
        <begin position="27"/>
        <end position="40"/>
    </location>
</feature>
<dbReference type="InterPro" id="IPR001849">
    <property type="entry name" value="PH_domain"/>
</dbReference>
<dbReference type="InterPro" id="IPR052233">
    <property type="entry name" value="Rho-type_GEFs"/>
</dbReference>
<proteinExistence type="predicted"/>
<keyword evidence="2" id="KW-0344">Guanine-nucleotide releasing factor</keyword>
<sequence length="1849" mass="205246">MGDNPPRSLPLPPGASHPLPRVPSPAPSQLSKFASVNGTANGLYGSTSRRPLPQPSPSKSSLTPSRYPNHHQGDTEAPRSVSGRRALPTPPAVSNGVGPRSDEAPRSRALPTPPSGPPPPPPPRPPSDHTYMDTRAKPPLPVQPDRAAALRSGGSSSSMSTGQSYRPESERSSIYTSEYAPSDYSRDAGTLPSSVSSHTAAKPPLPKVSIDNADKEWLPILERFDIPSGEGTLHAPSAAKDPNSGPGTPTQRDWESDYFQQPSGGRDRAASAVTMKAGDDSIYGPLTPRNDDASSVPSVATPGNASQAMNELRQQDSSKHVETPDSGPSSSSPSVRHVPDPPHRQSSSTSSLHHSIASARSQQSQFALSPSWTQQTQTPSHWVERKLQIHASHRNSGRSFDDGLEEGPSGGWEEDEWEEGEEEGEEDVDEGRFFQPAFLSEMALQLRDRVERRRHIKSGIAWVGSFTGKDIVTAIQSMLPSHTREGPNDRRFALTLAQSLQNQLWFVEVDWDIKPLRDSPDDVFRFMGEMEGMGSGGDALTTELPKGLMTMATRCYAPSCSGDGRCYAPRCPYRTGPNAFLPRKEDTTPLPTPASSIRGVDWKEDLDPITLHGLSPQEITRQDVIRQALASEVAYQADLEAMETLYVNHLRTAEPPIIKDPMDRENFIQDVFHNAGQLREASAALIEEFTIRVREQPVIRFVGDLFLQAATEFRNIYPEYTGKLPQAEATLSKELEENPELRLYIDQVVRENDRRRDLKHLLTRPSSQLQRYPALLEGILNVTNPEDADYDFLSQALQSIQSIMSLSQLKLFHASKGRGPAAKIMWFDLVGEEARAEMPKKEQKRQMHIWELVQGEMEYVADLEAIETLFVDGLRTAEPAVIDRNRLDVFLDEAFHNYRSLLEVHSRLLHNLQQRQLEQHPNVGMISDLVFDAALNWQEAYMEYVTHYPIAKAKVQEEEHKNPKFAAFLKACLKDPASNRQDVYHFINRPIPRLLRYNLLLADILKCLKETKPADDSDIDQIPQVMEVIADLGKATQKGVAVNEAKVELWGFQKTLDGGRFGRKMVDDLDLVNPMRELIHKGKVYRQPEGSITSGWTELSVLLFDHYLVITKEERQSRASRSSKKDQRQVRSIVNRRPIPLELLSLGSFGDPPRTQRMAGRLFGVGGASHNDASADGSGTDTSKLYPFSISFIGGQERLGGSYTLWTDSYAARQEWQEKLQHAKVLRNEVDDAGKVFEMNPLSVDTFYMPPSYALQKDKEKEFTGRVTCSCPFTTQDGRRLTAVGCQDGVWIGLRGDARSLRKVLHVKAVTNIAVLEDFHVFLVLSDKAVVAYQLEALVPSAGQKPVKSTTERISGPKEEISAFVVGKMADESTNTTRMLVVMMKIEATQTVFKVMEPVAKETVEDAARQRRPFGFSLSAKSDWFRSYKMFYLPAETYGVHFLKKQLAIVCSKGFEIMDLGNLKGGPIPMFDAAKVKEKPALAELESRCSKGRPMGMFRSTETEFLLCYDTFGVFIYRYGEPNRDYRAIEWEGKHDSVAFHPPYILLISAPFIEVRHVNTGKLLQIYTGSDMRLTWDGSGGQRNTPILKPDKYGYGDETKIQEPQIHIACRASDQKSGKGGQPIGQVVYELSPTLLLNNPLMNPFNTHDSNYLPPPPLTSHVTPQIRQARPPSVRTTYSVDQAHNAHGVYQNANPSGFIGFPNATSYAGHPPLQQRPSSLVHRESYHSRDSMSYPESGSYGYGASPQDSAGQFHQSQQSLGVYSSERNHGGGYGGHGQQYSHEYGQHGQQYTQQPAYPGGQASLGPGVPPPQVPQAPQGYGGGYNDIAIRAWAQGGDYRGSNGGYERGY</sequence>
<feature type="compositionally biased region" description="Low complexity" evidence="3">
    <location>
        <begin position="324"/>
        <end position="336"/>
    </location>
</feature>
<dbReference type="OrthoDB" id="2272012at2759"/>
<dbReference type="CDD" id="cd00160">
    <property type="entry name" value="RhoGEF"/>
    <property type="match status" value="1"/>
</dbReference>
<feature type="domain" description="PH" evidence="4">
    <location>
        <begin position="1077"/>
        <end position="1225"/>
    </location>
</feature>
<feature type="compositionally biased region" description="Basic and acidic residues" evidence="3">
    <location>
        <begin position="126"/>
        <end position="136"/>
    </location>
</feature>
<feature type="compositionally biased region" description="Low complexity" evidence="3">
    <location>
        <begin position="152"/>
        <end position="164"/>
    </location>
</feature>
<dbReference type="InterPro" id="IPR001180">
    <property type="entry name" value="CNH_dom"/>
</dbReference>
<feature type="compositionally biased region" description="Acidic residues" evidence="3">
    <location>
        <begin position="412"/>
        <end position="429"/>
    </location>
</feature>
<dbReference type="Gene3D" id="1.20.900.10">
    <property type="entry name" value="Dbl homology (DH) domain"/>
    <property type="match status" value="2"/>
</dbReference>
<feature type="compositionally biased region" description="Polar residues" evidence="3">
    <location>
        <begin position="360"/>
        <end position="380"/>
    </location>
</feature>
<evidence type="ECO:0000256" key="1">
    <source>
        <dbReference type="ARBA" id="ARBA00022553"/>
    </source>
</evidence>
<evidence type="ECO:0000313" key="8">
    <source>
        <dbReference type="Proteomes" id="UP000094065"/>
    </source>
</evidence>
<feature type="region of interest" description="Disordered" evidence="3">
    <location>
        <begin position="1723"/>
        <end position="1821"/>
    </location>
</feature>
<dbReference type="Pfam" id="PF15405">
    <property type="entry name" value="PH_5"/>
    <property type="match status" value="1"/>
</dbReference>
<feature type="region of interest" description="Disordered" evidence="3">
    <location>
        <begin position="1"/>
        <end position="381"/>
    </location>
</feature>
<feature type="region of interest" description="Disordered" evidence="3">
    <location>
        <begin position="393"/>
        <end position="429"/>
    </location>
</feature>
<feature type="compositionally biased region" description="Pro residues" evidence="3">
    <location>
        <begin position="111"/>
        <end position="125"/>
    </location>
</feature>
<dbReference type="PROSITE" id="PS50219">
    <property type="entry name" value="CNH"/>
    <property type="match status" value="1"/>
</dbReference>
<dbReference type="STRING" id="1295533.A0A1E3HNL7"/>
<feature type="domain" description="CNH" evidence="6">
    <location>
        <begin position="1264"/>
        <end position="1582"/>
    </location>
</feature>
<evidence type="ECO:0000256" key="2">
    <source>
        <dbReference type="ARBA" id="ARBA00022658"/>
    </source>
</evidence>
<feature type="compositionally biased region" description="Pro residues" evidence="3">
    <location>
        <begin position="7"/>
        <end position="26"/>
    </location>
</feature>
<feature type="compositionally biased region" description="Low complexity" evidence="3">
    <location>
        <begin position="46"/>
        <end position="65"/>
    </location>
</feature>
<dbReference type="Gene3D" id="2.30.29.30">
    <property type="entry name" value="Pleckstrin-homology domain (PH domain)/Phosphotyrosine-binding domain (PTB)"/>
    <property type="match status" value="1"/>
</dbReference>
<dbReference type="PROSITE" id="PS50010">
    <property type="entry name" value="DH_2"/>
    <property type="match status" value="2"/>
</dbReference>
<dbReference type="SMART" id="SM00036">
    <property type="entry name" value="CNH"/>
    <property type="match status" value="1"/>
</dbReference>
<dbReference type="SMART" id="SM00325">
    <property type="entry name" value="RhoGEF"/>
    <property type="match status" value="2"/>
</dbReference>
<dbReference type="CDD" id="cd04435">
    <property type="entry name" value="DEP_fRom2"/>
    <property type="match status" value="1"/>
</dbReference>
<feature type="compositionally biased region" description="Polar residues" evidence="3">
    <location>
        <begin position="1746"/>
        <end position="1762"/>
    </location>
</feature>
<feature type="compositionally biased region" description="Low complexity" evidence="3">
    <location>
        <begin position="344"/>
        <end position="359"/>
    </location>
</feature>
<gene>
    <name evidence="7" type="ORF">L202_05036</name>
</gene>
<feature type="domain" description="DH" evidence="5">
    <location>
        <begin position="620"/>
        <end position="810"/>
    </location>
</feature>
<feature type="domain" description="DH" evidence="5">
    <location>
        <begin position="844"/>
        <end position="1039"/>
    </location>
</feature>
<dbReference type="Pfam" id="PF00621">
    <property type="entry name" value="RhoGEF"/>
    <property type="match status" value="2"/>
</dbReference>
<keyword evidence="1" id="KW-0597">Phosphoprotein</keyword>
<dbReference type="Proteomes" id="UP000094065">
    <property type="component" value="Unassembled WGS sequence"/>
</dbReference>
<dbReference type="RefSeq" id="XP_018993174.1">
    <property type="nucleotide sequence ID" value="XM_019139231.1"/>
</dbReference>
<dbReference type="SUPFAM" id="SSF50729">
    <property type="entry name" value="PH domain-like"/>
    <property type="match status" value="1"/>
</dbReference>
<evidence type="ECO:0000259" key="4">
    <source>
        <dbReference type="PROSITE" id="PS50003"/>
    </source>
</evidence>
<feature type="compositionally biased region" description="Polar residues" evidence="3">
    <location>
        <begin position="293"/>
        <end position="309"/>
    </location>
</feature>
<dbReference type="SUPFAM" id="SSF48065">
    <property type="entry name" value="DBL homology domain (DH-domain)"/>
    <property type="match status" value="2"/>
</dbReference>
<dbReference type="InterPro" id="IPR000219">
    <property type="entry name" value="DH_dom"/>
</dbReference>
<feature type="compositionally biased region" description="Basic and acidic residues" evidence="3">
    <location>
        <begin position="212"/>
        <end position="225"/>
    </location>
</feature>
<feature type="compositionally biased region" description="Low complexity" evidence="3">
    <location>
        <begin position="1778"/>
        <end position="1791"/>
    </location>
</feature>
<evidence type="ECO:0000256" key="3">
    <source>
        <dbReference type="SAM" id="MobiDB-lite"/>
    </source>
</evidence>
<evidence type="ECO:0000313" key="7">
    <source>
        <dbReference type="EMBL" id="ODN77938.1"/>
    </source>
</evidence>
<dbReference type="GeneID" id="30156345"/>
<dbReference type="InterPro" id="IPR041675">
    <property type="entry name" value="PH_5"/>
</dbReference>
<dbReference type="GO" id="GO:0005085">
    <property type="term" value="F:guanyl-nucleotide exchange factor activity"/>
    <property type="evidence" value="ECO:0007669"/>
    <property type="project" value="UniProtKB-KW"/>
</dbReference>
<evidence type="ECO:0000259" key="6">
    <source>
        <dbReference type="PROSITE" id="PS50219"/>
    </source>
</evidence>
<dbReference type="PANTHER" id="PTHR46572">
    <property type="entry name" value="RHO1 GDP-GTP EXCHANGE PROTEIN 1-RELATED"/>
    <property type="match status" value="1"/>
</dbReference>
<dbReference type="PROSITE" id="PS50003">
    <property type="entry name" value="PH_DOMAIN"/>
    <property type="match status" value="1"/>
</dbReference>
<dbReference type="PANTHER" id="PTHR46572:SF1">
    <property type="entry name" value="RHO1 GUANINE NUCLEOTIDE EXCHANGE FACTOR TUS1"/>
    <property type="match status" value="1"/>
</dbReference>
<protein>
    <recommendedName>
        <fullName evidence="9">DH domain-containing protein</fullName>
    </recommendedName>
</protein>
<comment type="caution">
    <text evidence="7">The sequence shown here is derived from an EMBL/GenBank/DDBJ whole genome shotgun (WGS) entry which is preliminary data.</text>
</comment>
<dbReference type="EMBL" id="AWGJ01000007">
    <property type="protein sequence ID" value="ODN77938.1"/>
    <property type="molecule type" value="Genomic_DNA"/>
</dbReference>
<feature type="compositionally biased region" description="Basic and acidic residues" evidence="3">
    <location>
        <begin position="313"/>
        <end position="323"/>
    </location>
</feature>
<evidence type="ECO:0008006" key="9">
    <source>
        <dbReference type="Google" id="ProtNLM"/>
    </source>
</evidence>